<dbReference type="Pfam" id="PF24034">
    <property type="entry name" value="DUF7343"/>
    <property type="match status" value="1"/>
</dbReference>
<feature type="domain" description="DUF7343" evidence="2">
    <location>
        <begin position="220"/>
        <end position="275"/>
    </location>
</feature>
<keyword evidence="1" id="KW-1133">Transmembrane helix</keyword>
<dbReference type="Gene3D" id="2.60.40.1120">
    <property type="entry name" value="Carboxypeptidase-like, regulatory domain"/>
    <property type="match status" value="1"/>
</dbReference>
<dbReference type="PROSITE" id="PS51257">
    <property type="entry name" value="PROKAR_LIPOPROTEIN"/>
    <property type="match status" value="1"/>
</dbReference>
<dbReference type="SUPFAM" id="SSF46785">
    <property type="entry name" value="Winged helix' DNA-binding domain"/>
    <property type="match status" value="1"/>
</dbReference>
<dbReference type="AlphaFoldDB" id="A0A7J4IU60"/>
<dbReference type="Proteomes" id="UP000565078">
    <property type="component" value="Unassembled WGS sequence"/>
</dbReference>
<dbReference type="InterPro" id="IPR055767">
    <property type="entry name" value="DUF7343"/>
</dbReference>
<sequence>MRTAYLLIILALFAACAQAATISGSAYEWGTLRPLGGVVFDITSIPPQTIVGENGTYSFALPNGKYTLTARYYENNALRYATQKNITINTDGDYTLDLILSPVADSNQTPIPESNMFNVPSSQSAEIPKGLLDTLAIILLLGAFAAIIYGAKRIAKKTGHLIAGDGGTTQNTVGAEMPRKANAAGLQFPSNEQKAPAGALHERMAEARPYGLRREDTELAQVIGILRNAGGRMTQKELREKLPHSEAKTSLLVAELEDSGMLKKFRHGRGNILVLREERDMQETARA</sequence>
<keyword evidence="1" id="KW-0812">Transmembrane</keyword>
<name>A0A7J4IU60_9ARCH</name>
<protein>
    <recommendedName>
        <fullName evidence="2">DUF7343 domain-containing protein</fullName>
    </recommendedName>
</protein>
<organism evidence="3 4">
    <name type="scientific">Candidatus Iainarchaeum sp</name>
    <dbReference type="NCBI Taxonomy" id="3101447"/>
    <lineage>
        <taxon>Archaea</taxon>
        <taxon>Candidatus Iainarchaeota</taxon>
        <taxon>Candidatus Iainarchaeia</taxon>
        <taxon>Candidatus Iainarchaeales</taxon>
        <taxon>Candidatus Iainarchaeaceae</taxon>
        <taxon>Candidatus Iainarchaeum</taxon>
    </lineage>
</organism>
<dbReference type="SUPFAM" id="SSF49452">
    <property type="entry name" value="Starch-binding domain-like"/>
    <property type="match status" value="1"/>
</dbReference>
<evidence type="ECO:0000259" key="2">
    <source>
        <dbReference type="Pfam" id="PF24034"/>
    </source>
</evidence>
<reference evidence="4" key="1">
    <citation type="journal article" date="2020" name="bioRxiv">
        <title>A rank-normalized archaeal taxonomy based on genome phylogeny resolves widespread incomplete and uneven classifications.</title>
        <authorList>
            <person name="Rinke C."/>
            <person name="Chuvochina M."/>
            <person name="Mussig A.J."/>
            <person name="Chaumeil P.-A."/>
            <person name="Waite D.W."/>
            <person name="Whitman W.B."/>
            <person name="Parks D.H."/>
            <person name="Hugenholtz P."/>
        </authorList>
    </citation>
    <scope>NUCLEOTIDE SEQUENCE [LARGE SCALE GENOMIC DNA]</scope>
</reference>
<evidence type="ECO:0000313" key="3">
    <source>
        <dbReference type="EMBL" id="HIH09058.1"/>
    </source>
</evidence>
<keyword evidence="1" id="KW-0472">Membrane</keyword>
<evidence type="ECO:0000313" key="4">
    <source>
        <dbReference type="Proteomes" id="UP000565078"/>
    </source>
</evidence>
<gene>
    <name evidence="3" type="ORF">HA254_00135</name>
</gene>
<feature type="transmembrane region" description="Helical" evidence="1">
    <location>
        <begin position="130"/>
        <end position="151"/>
    </location>
</feature>
<accession>A0A7J4IU60</accession>
<dbReference type="EMBL" id="DUGC01000003">
    <property type="protein sequence ID" value="HIH09058.1"/>
    <property type="molecule type" value="Genomic_DNA"/>
</dbReference>
<comment type="caution">
    <text evidence="3">The sequence shown here is derived from an EMBL/GenBank/DDBJ whole genome shotgun (WGS) entry which is preliminary data.</text>
</comment>
<evidence type="ECO:0000256" key="1">
    <source>
        <dbReference type="SAM" id="Phobius"/>
    </source>
</evidence>
<proteinExistence type="predicted"/>
<dbReference type="InterPro" id="IPR013784">
    <property type="entry name" value="Carb-bd-like_fold"/>
</dbReference>
<dbReference type="GO" id="GO:0030246">
    <property type="term" value="F:carbohydrate binding"/>
    <property type="evidence" value="ECO:0007669"/>
    <property type="project" value="InterPro"/>
</dbReference>
<dbReference type="InterPro" id="IPR036390">
    <property type="entry name" value="WH_DNA-bd_sf"/>
</dbReference>